<keyword evidence="9" id="KW-1185">Reference proteome</keyword>
<protein>
    <recommendedName>
        <fullName evidence="3">arginine decarboxylase</fullName>
        <ecNumber evidence="3">4.1.1.19</ecNumber>
    </recommendedName>
</protein>
<evidence type="ECO:0000256" key="7">
    <source>
        <dbReference type="ARBA" id="ARBA00049309"/>
    </source>
</evidence>
<dbReference type="AlphaFoldDB" id="A0A1V6N152"/>
<keyword evidence="4" id="KW-0210">Decarboxylase</keyword>
<proteinExistence type="inferred from homology"/>
<keyword evidence="5 8" id="KW-0456">Lyase</keyword>
<dbReference type="Gene3D" id="3.30.60.30">
    <property type="match status" value="1"/>
</dbReference>
<dbReference type="PANTHER" id="PTHR40438">
    <property type="entry name" value="PYRUVOYL-DEPENDENT ARGININE DECARBOXYLASE"/>
    <property type="match status" value="1"/>
</dbReference>
<evidence type="ECO:0000256" key="5">
    <source>
        <dbReference type="ARBA" id="ARBA00023239"/>
    </source>
</evidence>
<dbReference type="SFLD" id="SFLDF00471">
    <property type="entry name" value="Pyruvoyl-dependent_arginine_de"/>
    <property type="match status" value="1"/>
</dbReference>
<dbReference type="GO" id="GO:0006527">
    <property type="term" value="P:L-arginine catabolic process"/>
    <property type="evidence" value="ECO:0007669"/>
    <property type="project" value="InterPro"/>
</dbReference>
<dbReference type="EC" id="4.1.1.19" evidence="3"/>
<dbReference type="InterPro" id="IPR002724">
    <property type="entry name" value="Pyruvoyl-dep_arg_deCO2ase"/>
</dbReference>
<evidence type="ECO:0000256" key="1">
    <source>
        <dbReference type="ARBA" id="ARBA00001928"/>
    </source>
</evidence>
<reference evidence="8 9" key="1">
    <citation type="submission" date="2014-12" db="EMBL/GenBank/DDBJ databases">
        <title>Genome sequence of Methanobrevibacter arboriphilicus DH1, DSM1125.</title>
        <authorList>
            <person name="Poehlein A."/>
            <person name="Thauer R.K."/>
            <person name="Seedorf H."/>
            <person name="Daniel R."/>
        </authorList>
    </citation>
    <scope>NUCLEOTIDE SEQUENCE [LARGE SCALE GENOMIC DNA]</scope>
    <source>
        <strain evidence="8 9">DH1</strain>
    </source>
</reference>
<dbReference type="RefSeq" id="WP_080460615.1">
    <property type="nucleotide sequence ID" value="NZ_JXMW01000014.1"/>
</dbReference>
<sequence length="154" mass="16506">MKVAIVSGKAEGPTKLNSFDNALIEAGIGDVNLIKVSSMLEKETKVCLLPKLKAGAMVNCVLATISSDKKGDLISSAIAIAIGDNLGCVVENSGINKSPEEIIKEAKEMVTYMMDIRNETINELIIEEINHTVEELGTVVASVVYLNDEIIDNN</sequence>
<evidence type="ECO:0000256" key="3">
    <source>
        <dbReference type="ARBA" id="ARBA00012426"/>
    </source>
</evidence>
<dbReference type="InterPro" id="IPR016105">
    <property type="entry name" value="Pyr-dep_his/arg-deCO2ase_sand"/>
</dbReference>
<dbReference type="EMBL" id="JXMW01000014">
    <property type="protein sequence ID" value="OQD58470.1"/>
    <property type="molecule type" value="Genomic_DNA"/>
</dbReference>
<evidence type="ECO:0000256" key="2">
    <source>
        <dbReference type="ARBA" id="ARBA00007412"/>
    </source>
</evidence>
<evidence type="ECO:0000313" key="8">
    <source>
        <dbReference type="EMBL" id="OQD58470.1"/>
    </source>
</evidence>
<comment type="catalytic activity">
    <reaction evidence="7">
        <text>L-arginine + H(+) = agmatine + CO2</text>
        <dbReference type="Rhea" id="RHEA:17641"/>
        <dbReference type="ChEBI" id="CHEBI:15378"/>
        <dbReference type="ChEBI" id="CHEBI:16526"/>
        <dbReference type="ChEBI" id="CHEBI:32682"/>
        <dbReference type="ChEBI" id="CHEBI:58145"/>
        <dbReference type="EC" id="4.1.1.19"/>
    </reaction>
</comment>
<dbReference type="SFLD" id="SFLDG01170">
    <property type="entry name" value="Pyruvoyl-dependent_arginine_de"/>
    <property type="match status" value="1"/>
</dbReference>
<dbReference type="Gene3D" id="3.50.20.10">
    <property type="entry name" value="Pyruvoyl-Dependent Histidine Decarboxylase, subunit B"/>
    <property type="match status" value="1"/>
</dbReference>
<comment type="cofactor">
    <cofactor evidence="1">
        <name>pyruvate</name>
        <dbReference type="ChEBI" id="CHEBI:15361"/>
    </cofactor>
</comment>
<name>A0A1V6N152_METAZ</name>
<dbReference type="Proteomes" id="UP000191661">
    <property type="component" value="Unassembled WGS sequence"/>
</dbReference>
<dbReference type="OrthoDB" id="30748at2157"/>
<evidence type="ECO:0000313" key="9">
    <source>
        <dbReference type="Proteomes" id="UP000191661"/>
    </source>
</evidence>
<evidence type="ECO:0000256" key="4">
    <source>
        <dbReference type="ARBA" id="ARBA00022793"/>
    </source>
</evidence>
<dbReference type="PANTHER" id="PTHR40438:SF1">
    <property type="entry name" value="PYRUVOYL-DEPENDENT ARGININE DECARBOXYLASE"/>
    <property type="match status" value="1"/>
</dbReference>
<evidence type="ECO:0000256" key="6">
    <source>
        <dbReference type="ARBA" id="ARBA00023317"/>
    </source>
</evidence>
<dbReference type="GO" id="GO:0008792">
    <property type="term" value="F:arginine decarboxylase activity"/>
    <property type="evidence" value="ECO:0007669"/>
    <property type="project" value="UniProtKB-EC"/>
</dbReference>
<keyword evidence="6" id="KW-0670">Pyruvate</keyword>
<dbReference type="NCBIfam" id="TIGR00286">
    <property type="entry name" value="pyruvoyl-dependent arginine decarboxylase"/>
    <property type="match status" value="1"/>
</dbReference>
<accession>A0A1V6N152</accession>
<comment type="caution">
    <text evidence="8">The sequence shown here is derived from an EMBL/GenBank/DDBJ whole genome shotgun (WGS) entry which is preliminary data.</text>
</comment>
<dbReference type="Pfam" id="PF01862">
    <property type="entry name" value="PvlArgDC"/>
    <property type="match status" value="1"/>
</dbReference>
<gene>
    <name evidence="8" type="primary">pdaD</name>
    <name evidence="8" type="ORF">MBBAR_14c00010</name>
</gene>
<organism evidence="8 9">
    <name type="scientific">Methanobrevibacter arboriphilus JCM 13429 = DSM 1125</name>
    <dbReference type="NCBI Taxonomy" id="1300164"/>
    <lineage>
        <taxon>Archaea</taxon>
        <taxon>Methanobacteriati</taxon>
        <taxon>Methanobacteriota</taxon>
        <taxon>Methanomada group</taxon>
        <taxon>Methanobacteria</taxon>
        <taxon>Methanobacteriales</taxon>
        <taxon>Methanobacteriaceae</taxon>
        <taxon>Methanobrevibacter</taxon>
    </lineage>
</organism>
<dbReference type="SUPFAM" id="SSF56271">
    <property type="entry name" value="Pyruvoyl-dependent histidine and arginine decarboxylases"/>
    <property type="match status" value="1"/>
</dbReference>
<dbReference type="InterPro" id="IPR016104">
    <property type="entry name" value="Pyr-dep_his/arg-deCO2ase"/>
</dbReference>
<comment type="similarity">
    <text evidence="2">Belongs to the PdaD family.</text>
</comment>
<dbReference type="SFLD" id="SFLDS00055">
    <property type="entry name" value="Pyruvoyl-Dependent_Histidine/A"/>
    <property type="match status" value="1"/>
</dbReference>